<evidence type="ECO:0000259" key="2">
    <source>
        <dbReference type="SMART" id="SM00093"/>
    </source>
</evidence>
<dbReference type="Pfam" id="PF00079">
    <property type="entry name" value="Serpin"/>
    <property type="match status" value="1"/>
</dbReference>
<dbReference type="InterPro" id="IPR023796">
    <property type="entry name" value="Serpin_dom"/>
</dbReference>
<protein>
    <submittedName>
        <fullName evidence="4">Leukocyte elastase inhibitor-like isoform X6</fullName>
    </submittedName>
</protein>
<comment type="similarity">
    <text evidence="1">Belongs to the serpin family. Ov-serpin subfamily.</text>
</comment>
<dbReference type="GeneID" id="109482465"/>
<dbReference type="Gene3D" id="3.30.497.10">
    <property type="entry name" value="Antithrombin, subunit I, domain 2"/>
    <property type="match status" value="1"/>
</dbReference>
<dbReference type="SUPFAM" id="SSF56574">
    <property type="entry name" value="Serpins"/>
    <property type="match status" value="1"/>
</dbReference>
<gene>
    <name evidence="4" type="primary">LOC109482465</name>
</gene>
<dbReference type="GO" id="GO:0005615">
    <property type="term" value="C:extracellular space"/>
    <property type="evidence" value="ECO:0007669"/>
    <property type="project" value="InterPro"/>
</dbReference>
<dbReference type="InterPro" id="IPR042178">
    <property type="entry name" value="Serpin_sf_1"/>
</dbReference>
<reference evidence="4" key="1">
    <citation type="submission" date="2025-08" db="UniProtKB">
        <authorList>
            <consortium name="RefSeq"/>
        </authorList>
    </citation>
    <scope>IDENTIFICATION</scope>
    <source>
        <tissue evidence="4">Gonad</tissue>
    </source>
</reference>
<proteinExistence type="inferred from homology"/>
<dbReference type="RefSeq" id="XP_019640743.1">
    <property type="nucleotide sequence ID" value="XM_019785184.1"/>
</dbReference>
<organism evidence="3 4">
    <name type="scientific">Branchiostoma belcheri</name>
    <name type="common">Amphioxus</name>
    <dbReference type="NCBI Taxonomy" id="7741"/>
    <lineage>
        <taxon>Eukaryota</taxon>
        <taxon>Metazoa</taxon>
        <taxon>Chordata</taxon>
        <taxon>Cephalochordata</taxon>
        <taxon>Leptocardii</taxon>
        <taxon>Amphioxiformes</taxon>
        <taxon>Branchiostomatidae</taxon>
        <taxon>Branchiostoma</taxon>
    </lineage>
</organism>
<name>A0A6P4ZV16_BRABE</name>
<accession>A0A6P4ZV16</accession>
<dbReference type="Proteomes" id="UP000515135">
    <property type="component" value="Unplaced"/>
</dbReference>
<dbReference type="InterPro" id="IPR023795">
    <property type="entry name" value="Serpin_CS"/>
</dbReference>
<dbReference type="InterPro" id="IPR042185">
    <property type="entry name" value="Serpin_sf_2"/>
</dbReference>
<dbReference type="PANTHER" id="PTHR11461">
    <property type="entry name" value="SERINE PROTEASE INHIBITOR, SERPIN"/>
    <property type="match status" value="1"/>
</dbReference>
<dbReference type="PANTHER" id="PTHR11461:SF211">
    <property type="entry name" value="GH10112P-RELATED"/>
    <property type="match status" value="1"/>
</dbReference>
<dbReference type="InterPro" id="IPR036186">
    <property type="entry name" value="Serpin_sf"/>
</dbReference>
<dbReference type="InterPro" id="IPR000215">
    <property type="entry name" value="Serpin_fam"/>
</dbReference>
<dbReference type="Gene3D" id="2.30.39.10">
    <property type="entry name" value="Alpha-1-antitrypsin, domain 1"/>
    <property type="match status" value="1"/>
</dbReference>
<evidence type="ECO:0000256" key="1">
    <source>
        <dbReference type="ARBA" id="ARBA00006426"/>
    </source>
</evidence>
<dbReference type="OrthoDB" id="671595at2759"/>
<dbReference type="AlphaFoldDB" id="A0A6P4ZV16"/>
<dbReference type="CDD" id="cd19590">
    <property type="entry name" value="serpin_thermopin-like"/>
    <property type="match status" value="1"/>
</dbReference>
<evidence type="ECO:0000313" key="4">
    <source>
        <dbReference type="RefSeq" id="XP_019640743.1"/>
    </source>
</evidence>
<dbReference type="FunFam" id="3.30.497.10:FF:000001">
    <property type="entry name" value="Serine protease inhibitor"/>
    <property type="match status" value="1"/>
</dbReference>
<dbReference type="PROSITE" id="PS00284">
    <property type="entry name" value="SERPIN"/>
    <property type="match status" value="1"/>
</dbReference>
<keyword evidence="3" id="KW-1185">Reference proteome</keyword>
<dbReference type="SMART" id="SM00093">
    <property type="entry name" value="SERPIN"/>
    <property type="match status" value="1"/>
</dbReference>
<dbReference type="FunFam" id="2.30.39.10:FF:000001">
    <property type="entry name" value="Serpin family B member 2"/>
    <property type="match status" value="1"/>
</dbReference>
<dbReference type="GO" id="GO:0004867">
    <property type="term" value="F:serine-type endopeptidase inhibitor activity"/>
    <property type="evidence" value="ECO:0007669"/>
    <property type="project" value="InterPro"/>
</dbReference>
<sequence>MAQQVQQAKGGAGRSVRMEQLSAANTEFALSLYRQLCGDGGNVFFSPYSISVALAMTSLGARGSTEAAMKGTLCYKDMSNDVLHSTFSTLHQQLYASDKYTLQTANRLYGEQTYSFLQDFLNATKKNYGAELASVDFKGAAEQVRGTINKWVEEQTKDKIKDLIPAGAVDAMTRLVLVNAIYFKGNWDKQFKAEMTQDMDFNINNNEKVKVPMMKMEEKFNYGEFQDQKFRVLELPYVEKELSMLIFLPDEVEGIRNLESALTATTLQTVSSQMYSTKVNLMLPRFKLEQDFSLGETLKKMGMGEAFSDGADFSGMSAAADLFISEVVHKAFVEVNEEGTEAAAATGMVMMTMSLSRPPTPFFADHPFIFLIRDNRSNSVLFLGKMQKPL</sequence>
<feature type="domain" description="Serpin" evidence="2">
    <location>
        <begin position="30"/>
        <end position="389"/>
    </location>
</feature>
<evidence type="ECO:0000313" key="3">
    <source>
        <dbReference type="Proteomes" id="UP000515135"/>
    </source>
</evidence>